<sequence length="155" mass="17490">MDLDMPELANYCMRTIFANRGNPRRKKLLDFMEDHIRRRGPLTPEAMNLCFLGSESFKEDSVNAILGSEDFTMWIFGLGDFQHGDRQAVLPTHFSQQHKYLVPAPERRIVDRTLPVTEGNVDSASEAPRLLPEARQVVVTGDNGSVVDLVFEQAA</sequence>
<gene>
    <name evidence="1" type="ORF">KHLLAP_LOCUS1837</name>
</gene>
<reference evidence="1" key="1">
    <citation type="submission" date="2023-10" db="EMBL/GenBank/DDBJ databases">
        <authorList>
            <person name="Hackl T."/>
        </authorList>
    </citation>
    <scope>NUCLEOTIDE SEQUENCE</scope>
</reference>
<organism evidence="1 2">
    <name type="scientific">Anthostomella pinea</name>
    <dbReference type="NCBI Taxonomy" id="933095"/>
    <lineage>
        <taxon>Eukaryota</taxon>
        <taxon>Fungi</taxon>
        <taxon>Dikarya</taxon>
        <taxon>Ascomycota</taxon>
        <taxon>Pezizomycotina</taxon>
        <taxon>Sordariomycetes</taxon>
        <taxon>Xylariomycetidae</taxon>
        <taxon>Xylariales</taxon>
        <taxon>Xylariaceae</taxon>
        <taxon>Anthostomella</taxon>
    </lineage>
</organism>
<dbReference type="AlphaFoldDB" id="A0AAI8VAE8"/>
<comment type="caution">
    <text evidence="1">The sequence shown here is derived from an EMBL/GenBank/DDBJ whole genome shotgun (WGS) entry which is preliminary data.</text>
</comment>
<name>A0AAI8VAE8_9PEZI</name>
<evidence type="ECO:0000313" key="1">
    <source>
        <dbReference type="EMBL" id="CAJ2501369.1"/>
    </source>
</evidence>
<proteinExistence type="predicted"/>
<protein>
    <submittedName>
        <fullName evidence="1">Uu.00g042220.m01.CDS01</fullName>
    </submittedName>
</protein>
<keyword evidence="2" id="KW-1185">Reference proteome</keyword>
<accession>A0AAI8VAE8</accession>
<evidence type="ECO:0000313" key="2">
    <source>
        <dbReference type="Proteomes" id="UP001295740"/>
    </source>
</evidence>
<dbReference type="EMBL" id="CAUWAG010000003">
    <property type="protein sequence ID" value="CAJ2501369.1"/>
    <property type="molecule type" value="Genomic_DNA"/>
</dbReference>
<dbReference type="Proteomes" id="UP001295740">
    <property type="component" value="Unassembled WGS sequence"/>
</dbReference>